<dbReference type="GO" id="GO:0003677">
    <property type="term" value="F:DNA binding"/>
    <property type="evidence" value="ECO:0007669"/>
    <property type="project" value="InterPro"/>
</dbReference>
<gene>
    <name evidence="2" type="ORF">K788_0003447</name>
</gene>
<dbReference type="SUPFAM" id="SSF47413">
    <property type="entry name" value="lambda repressor-like DNA-binding domains"/>
    <property type="match status" value="1"/>
</dbReference>
<dbReference type="Proteomes" id="UP000019146">
    <property type="component" value="Chromosome 1"/>
</dbReference>
<dbReference type="InterPro" id="IPR039554">
    <property type="entry name" value="HigA2-like_HTH"/>
</dbReference>
<reference evidence="2 3" key="1">
    <citation type="journal article" date="2014" name="Genome Announc.">
        <title>Draft Genome Sequence of the Haloacid-Degrading Burkholderia caribensis Strain MBA4.</title>
        <authorList>
            <person name="Pan Y."/>
            <person name="Kong K.F."/>
            <person name="Tsang J.S."/>
        </authorList>
    </citation>
    <scope>NUCLEOTIDE SEQUENCE [LARGE SCALE GENOMIC DNA]</scope>
    <source>
        <strain evidence="2 3">MBA4</strain>
    </source>
</reference>
<dbReference type="RefSeq" id="WP_035987129.1">
    <property type="nucleotide sequence ID" value="NZ_CP012746.1"/>
</dbReference>
<dbReference type="KEGG" id="bcai:K788_0003447"/>
<dbReference type="Pfam" id="PF13744">
    <property type="entry name" value="HTH_37"/>
    <property type="match status" value="1"/>
</dbReference>
<organism evidence="2 3">
    <name type="scientific">Paraburkholderia caribensis MBA4</name>
    <dbReference type="NCBI Taxonomy" id="1323664"/>
    <lineage>
        <taxon>Bacteria</taxon>
        <taxon>Pseudomonadati</taxon>
        <taxon>Pseudomonadota</taxon>
        <taxon>Betaproteobacteria</taxon>
        <taxon>Burkholderiales</taxon>
        <taxon>Burkholderiaceae</taxon>
        <taxon>Paraburkholderia</taxon>
    </lineage>
</organism>
<dbReference type="GeneID" id="69967655"/>
<evidence type="ECO:0000313" key="3">
    <source>
        <dbReference type="Proteomes" id="UP000019146"/>
    </source>
</evidence>
<proteinExistence type="predicted"/>
<dbReference type="AlphaFoldDB" id="A0A0P0R5D8"/>
<protein>
    <submittedName>
        <fullName evidence="2">Transcriptional regulator</fullName>
    </submittedName>
</protein>
<evidence type="ECO:0000313" key="2">
    <source>
        <dbReference type="EMBL" id="ALL63396.1"/>
    </source>
</evidence>
<sequence length="113" mass="12886">MARKYEELRATMSPESRARAKTLADKLRAEMPLHGLRQARGLSQEALAKRLNVKQPSIAKLEQRTDMYISTLRDHIRALGGELEVIARFPEGEVKITNFAQIEDPIREEAQDD</sequence>
<dbReference type="CDD" id="cd00093">
    <property type="entry name" value="HTH_XRE"/>
    <property type="match status" value="1"/>
</dbReference>
<feature type="domain" description="HTH cro/C1-type" evidence="1">
    <location>
        <begin position="33"/>
        <end position="86"/>
    </location>
</feature>
<evidence type="ECO:0000259" key="1">
    <source>
        <dbReference type="PROSITE" id="PS50943"/>
    </source>
</evidence>
<dbReference type="Gene3D" id="1.10.260.40">
    <property type="entry name" value="lambda repressor-like DNA-binding domains"/>
    <property type="match status" value="1"/>
</dbReference>
<dbReference type="EMBL" id="CP012746">
    <property type="protein sequence ID" value="ALL63396.1"/>
    <property type="molecule type" value="Genomic_DNA"/>
</dbReference>
<accession>A0A0P0R5D8</accession>
<name>A0A0P0R5D8_9BURK</name>
<dbReference type="InterPro" id="IPR010982">
    <property type="entry name" value="Lambda_DNA-bd_dom_sf"/>
</dbReference>
<dbReference type="PROSITE" id="PS50943">
    <property type="entry name" value="HTH_CROC1"/>
    <property type="match status" value="1"/>
</dbReference>
<dbReference type="InterPro" id="IPR001387">
    <property type="entry name" value="Cro/C1-type_HTH"/>
</dbReference>